<dbReference type="InterPro" id="IPR011050">
    <property type="entry name" value="Pectin_lyase_fold/virulence"/>
</dbReference>
<evidence type="ECO:0000256" key="7">
    <source>
        <dbReference type="ARBA" id="ARBA00023239"/>
    </source>
</evidence>
<feature type="domain" description="Pectate lyase" evidence="10">
    <location>
        <begin position="119"/>
        <end position="300"/>
    </location>
</feature>
<evidence type="ECO:0000256" key="6">
    <source>
        <dbReference type="ARBA" id="ARBA00022837"/>
    </source>
</evidence>
<evidence type="ECO:0000256" key="9">
    <source>
        <dbReference type="SAM" id="Phobius"/>
    </source>
</evidence>
<evidence type="ECO:0000256" key="2">
    <source>
        <dbReference type="ARBA" id="ARBA00005220"/>
    </source>
</evidence>
<accession>A0AA88U8L9</accession>
<dbReference type="SMART" id="SM00656">
    <property type="entry name" value="Amb_all"/>
    <property type="match status" value="1"/>
</dbReference>
<gene>
    <name evidence="11" type="ORF">RJ640_025033</name>
</gene>
<reference evidence="11" key="1">
    <citation type="submission" date="2022-12" db="EMBL/GenBank/DDBJ databases">
        <title>Draft genome assemblies for two species of Escallonia (Escalloniales).</title>
        <authorList>
            <person name="Chanderbali A."/>
            <person name="Dervinis C."/>
            <person name="Anghel I."/>
            <person name="Soltis D."/>
            <person name="Soltis P."/>
            <person name="Zapata F."/>
        </authorList>
    </citation>
    <scope>NUCLEOTIDE SEQUENCE</scope>
    <source>
        <strain evidence="11">UCBG92.1500</strain>
        <tissue evidence="11">Leaf</tissue>
    </source>
</reference>
<feature type="transmembrane region" description="Helical" evidence="9">
    <location>
        <begin position="12"/>
        <end position="37"/>
    </location>
</feature>
<comment type="caution">
    <text evidence="11">The sequence shown here is derived from an EMBL/GenBank/DDBJ whole genome shotgun (WGS) entry which is preliminary data.</text>
</comment>
<comment type="similarity">
    <text evidence="8">Belongs to the polysaccharide lyase 1 family.</text>
</comment>
<sequence length="376" mass="41362">PLTAASHKHIAHALITISTSIAMACAISSLRVLSFFLTLSQSLSMNVIDSCWRPNPRWAFDRQSLANCAIGFGRDAMGGRKGAIYVVTDPSDDPLNPRPGTLRYGATRRDPLWITFAEDMVIRLKKVLLVSSYKTIDGRGAKVEVGDGPCIEVQGVSHVIVHGISIRDCKAERGFGDGITVAGSSHVWIDHCFLSRCADGLLDVILNSTAITISNNLFTQHEAVMLLGNDDNFEPDKNMRVTLAFNHFGEGLGQRMPRIRQGYVHIANNKYERWGSYAIGGSGSPTIFSEGNLFIASNVPQTKQVTRRNEADYWEKWTWKSSRDVFVNGAYFIQSGWGSYNPKYTPSQSFRVARGYSVPTLTSDAGPLQCTTGKAC</sequence>
<dbReference type="GO" id="GO:0030570">
    <property type="term" value="F:pectate lyase activity"/>
    <property type="evidence" value="ECO:0007669"/>
    <property type="project" value="UniProtKB-EC"/>
</dbReference>
<evidence type="ECO:0000259" key="10">
    <source>
        <dbReference type="SMART" id="SM00656"/>
    </source>
</evidence>
<dbReference type="EMBL" id="JAVXUO010002208">
    <property type="protein sequence ID" value="KAK2975314.1"/>
    <property type="molecule type" value="Genomic_DNA"/>
</dbReference>
<comment type="catalytic activity">
    <reaction evidence="1 8">
        <text>Eliminative cleavage of (1-&gt;4)-alpha-D-galacturonan to give oligosaccharides with 4-deoxy-alpha-D-galact-4-enuronosyl groups at their non-reducing ends.</text>
        <dbReference type="EC" id="4.2.2.2"/>
    </reaction>
</comment>
<evidence type="ECO:0000313" key="12">
    <source>
        <dbReference type="Proteomes" id="UP001187471"/>
    </source>
</evidence>
<evidence type="ECO:0000256" key="8">
    <source>
        <dbReference type="RuleBase" id="RU361123"/>
    </source>
</evidence>
<comment type="pathway">
    <text evidence="2 8">Glycan metabolism; pectin degradation; 2-dehydro-3-deoxy-D-gluconate from pectin: step 2/5.</text>
</comment>
<dbReference type="GO" id="GO:0046872">
    <property type="term" value="F:metal ion binding"/>
    <property type="evidence" value="ECO:0007669"/>
    <property type="project" value="UniProtKB-KW"/>
</dbReference>
<evidence type="ECO:0000256" key="1">
    <source>
        <dbReference type="ARBA" id="ARBA00000695"/>
    </source>
</evidence>
<dbReference type="PANTHER" id="PTHR31683:SF80">
    <property type="entry name" value="PECTATE LYASE 16-RELATED"/>
    <property type="match status" value="1"/>
</dbReference>
<proteinExistence type="inferred from homology"/>
<comment type="cofactor">
    <cofactor evidence="8">
        <name>Ca(2+)</name>
        <dbReference type="ChEBI" id="CHEBI:29108"/>
    </cofactor>
    <text evidence="8">Binds 1 Ca(2+) ion. Required for its activity.</text>
</comment>
<keyword evidence="12" id="KW-1185">Reference proteome</keyword>
<organism evidence="11 12">
    <name type="scientific">Escallonia rubra</name>
    <dbReference type="NCBI Taxonomy" id="112253"/>
    <lineage>
        <taxon>Eukaryota</taxon>
        <taxon>Viridiplantae</taxon>
        <taxon>Streptophyta</taxon>
        <taxon>Embryophyta</taxon>
        <taxon>Tracheophyta</taxon>
        <taxon>Spermatophyta</taxon>
        <taxon>Magnoliopsida</taxon>
        <taxon>eudicotyledons</taxon>
        <taxon>Gunneridae</taxon>
        <taxon>Pentapetalae</taxon>
        <taxon>asterids</taxon>
        <taxon>campanulids</taxon>
        <taxon>Escalloniales</taxon>
        <taxon>Escalloniaceae</taxon>
        <taxon>Escallonia</taxon>
    </lineage>
</organism>
<dbReference type="PRINTS" id="PR00807">
    <property type="entry name" value="AMBALLERGEN"/>
</dbReference>
<dbReference type="Proteomes" id="UP001187471">
    <property type="component" value="Unassembled WGS sequence"/>
</dbReference>
<evidence type="ECO:0000256" key="4">
    <source>
        <dbReference type="ARBA" id="ARBA00022723"/>
    </source>
</evidence>
<keyword evidence="9" id="KW-0472">Membrane</keyword>
<dbReference type="InterPro" id="IPR002022">
    <property type="entry name" value="Pec_lyase"/>
</dbReference>
<dbReference type="Pfam" id="PF00544">
    <property type="entry name" value="Pectate_lyase_4"/>
    <property type="match status" value="1"/>
</dbReference>
<name>A0AA88U8L9_9ASTE</name>
<evidence type="ECO:0000313" key="11">
    <source>
        <dbReference type="EMBL" id="KAK2975314.1"/>
    </source>
</evidence>
<dbReference type="SUPFAM" id="SSF51126">
    <property type="entry name" value="Pectin lyase-like"/>
    <property type="match status" value="1"/>
</dbReference>
<dbReference type="InterPro" id="IPR012334">
    <property type="entry name" value="Pectin_lyas_fold"/>
</dbReference>
<keyword evidence="7 8" id="KW-0456">Lyase</keyword>
<dbReference type="Gene3D" id="2.160.20.10">
    <property type="entry name" value="Single-stranded right-handed beta-helix, Pectin lyase-like"/>
    <property type="match status" value="1"/>
</dbReference>
<keyword evidence="6 8" id="KW-0106">Calcium</keyword>
<protein>
    <recommendedName>
        <fullName evidence="3 8">Pectate lyase</fullName>
        <ecNumber evidence="3 8">4.2.2.2</ecNumber>
    </recommendedName>
</protein>
<dbReference type="InterPro" id="IPR018082">
    <property type="entry name" value="AmbAllergen"/>
</dbReference>
<dbReference type="AlphaFoldDB" id="A0AA88U8L9"/>
<evidence type="ECO:0000256" key="5">
    <source>
        <dbReference type="ARBA" id="ARBA00022729"/>
    </source>
</evidence>
<keyword evidence="9" id="KW-1133">Transmembrane helix</keyword>
<keyword evidence="5" id="KW-0732">Signal</keyword>
<dbReference type="InterPro" id="IPR045032">
    <property type="entry name" value="PEL"/>
</dbReference>
<keyword evidence="4 8" id="KW-0479">Metal-binding</keyword>
<keyword evidence="9" id="KW-0812">Transmembrane</keyword>
<evidence type="ECO:0000256" key="3">
    <source>
        <dbReference type="ARBA" id="ARBA00012272"/>
    </source>
</evidence>
<dbReference type="EC" id="4.2.2.2" evidence="3 8"/>
<dbReference type="PANTHER" id="PTHR31683">
    <property type="entry name" value="PECTATE LYASE 18-RELATED"/>
    <property type="match status" value="1"/>
</dbReference>
<feature type="non-terminal residue" evidence="11">
    <location>
        <position position="1"/>
    </location>
</feature>